<dbReference type="EMBL" id="PYEP01000003">
    <property type="protein sequence ID" value="PSN08365.1"/>
    <property type="molecule type" value="Genomic_DNA"/>
</dbReference>
<dbReference type="Proteomes" id="UP000240212">
    <property type="component" value="Unassembled WGS sequence"/>
</dbReference>
<comment type="caution">
    <text evidence="1">The sequence shown here is derived from an EMBL/GenBank/DDBJ whole genome shotgun (WGS) entry which is preliminary data.</text>
</comment>
<dbReference type="STRING" id="1388748.GCA_000463155_02827"/>
<sequence length="111" mass="12401">MHWDITEMLASPTTGTAFALAVSPKGFKVILWYKGSYFLRPDNNIFTSSIGLLVNNQPRDIDVIHLFPYSAAFWQTTKAGAQCPGNEQPHLEQCSRSSACQFDLCPYGIEK</sequence>
<evidence type="ECO:0000313" key="2">
    <source>
        <dbReference type="Proteomes" id="UP000240212"/>
    </source>
</evidence>
<dbReference type="Pfam" id="PF11183">
    <property type="entry name" value="PmrD"/>
    <property type="match status" value="1"/>
</dbReference>
<organism evidence="1 2">
    <name type="scientific">Siccibacter turicensis</name>
    <dbReference type="NCBI Taxonomy" id="357233"/>
    <lineage>
        <taxon>Bacteria</taxon>
        <taxon>Pseudomonadati</taxon>
        <taxon>Pseudomonadota</taxon>
        <taxon>Gammaproteobacteria</taxon>
        <taxon>Enterobacterales</taxon>
        <taxon>Enterobacteriaceae</taxon>
        <taxon>Siccibacter</taxon>
    </lineage>
</organism>
<proteinExistence type="predicted"/>
<reference evidence="1 2" key="1">
    <citation type="submission" date="2018-03" db="EMBL/GenBank/DDBJ databases">
        <title>Draft genome sequence of the first documented clinical Siccibacter turicensis isolate in Austria.</title>
        <authorList>
            <person name="Lepuschitz S."/>
            <person name="Pekard-Amenitsch S."/>
            <person name="Haunold R."/>
            <person name="Schill S."/>
            <person name="Mach R."/>
            <person name="Allerberger F."/>
            <person name="Ruppitsch W."/>
            <person name="Forsythe S.J."/>
        </authorList>
    </citation>
    <scope>NUCLEOTIDE SEQUENCE [LARGE SCALE GENOMIC DNA]</scope>
    <source>
        <strain evidence="1 2">6100069499-17</strain>
    </source>
</reference>
<evidence type="ECO:0000313" key="1">
    <source>
        <dbReference type="EMBL" id="PSN08365.1"/>
    </source>
</evidence>
<dbReference type="InterPro" id="IPR044854">
    <property type="entry name" value="IraM/PmrD"/>
</dbReference>
<dbReference type="OrthoDB" id="6555626at2"/>
<dbReference type="RefSeq" id="WP_029696388.1">
    <property type="nucleotide sequence ID" value="NZ_CP188034.1"/>
</dbReference>
<accession>A0A2P8VLD4</accession>
<keyword evidence="2" id="KW-1185">Reference proteome</keyword>
<gene>
    <name evidence="1" type="ORF">C7G83_09365</name>
</gene>
<name>A0A2P8VLD4_9ENTR</name>
<protein>
    <submittedName>
        <fullName evidence="1">Anti-adapter protein iraM</fullName>
    </submittedName>
</protein>
<dbReference type="AlphaFoldDB" id="A0A2P8VLD4"/>